<dbReference type="STRING" id="649349.Lbys_1537"/>
<feature type="domain" description="PDZ" evidence="1">
    <location>
        <begin position="312"/>
        <end position="386"/>
    </location>
</feature>
<proteinExistence type="predicted"/>
<dbReference type="Proteomes" id="UP000007435">
    <property type="component" value="Chromosome"/>
</dbReference>
<accession>E4RXL3</accession>
<dbReference type="Gene3D" id="2.30.42.10">
    <property type="match status" value="1"/>
</dbReference>
<dbReference type="AlphaFoldDB" id="E4RXL3"/>
<evidence type="ECO:0000313" key="3">
    <source>
        <dbReference type="Proteomes" id="UP000007435"/>
    </source>
</evidence>
<sequence>MAQKEKPLGFHPIRKKVTYTTCPFELRANLIVVKTLVDQSDTLNFILDSGVQSIIILDSALRTRLHTKIGREIIISGIGESPPFTAFVSLGHTIKISGLIAYSQNIVLLQENFLNLSEYLGIPVHGIIGSDLFSRFHVEIDYSTSMLTFIEPSKYKYKKHKGTAIPLLLDRTKPYIQLTKLKNNGKEIENINLVVDTGGAHSLLLNGEVIPEDLVPEKLTDGHLGRGLNGNIEGKLGRMDLLQIGNYHFKDVIATFPDSVVFDSKITHATATRHGSIGGEILKRFIVGLNYQQGLLVLKPIKKEIKKPFEADMSGLELRATGKDYRTFEIFSVIQNSPAGEAGLLPGDKIMVINNKLANLMTINELYGLFSKKEGKKIEIVVLRNHALLSFEFVLRKII</sequence>
<dbReference type="InterPro" id="IPR036034">
    <property type="entry name" value="PDZ_sf"/>
</dbReference>
<organism evidence="2 3">
    <name type="scientific">Leadbetterella byssophila (strain DSM 17132 / JCM 16389 / KACC 11308 / NBRC 106382 / 4M15)</name>
    <dbReference type="NCBI Taxonomy" id="649349"/>
    <lineage>
        <taxon>Bacteria</taxon>
        <taxon>Pseudomonadati</taxon>
        <taxon>Bacteroidota</taxon>
        <taxon>Cytophagia</taxon>
        <taxon>Cytophagales</taxon>
        <taxon>Leadbetterellaceae</taxon>
        <taxon>Leadbetterella</taxon>
    </lineage>
</organism>
<dbReference type="Pfam" id="PF17820">
    <property type="entry name" value="PDZ_6"/>
    <property type="match status" value="1"/>
</dbReference>
<dbReference type="eggNOG" id="COG0793">
    <property type="taxonomic scope" value="Bacteria"/>
</dbReference>
<gene>
    <name evidence="2" type="ordered locus">Lbys_1537</name>
</gene>
<dbReference type="SMART" id="SM00228">
    <property type="entry name" value="PDZ"/>
    <property type="match status" value="1"/>
</dbReference>
<dbReference type="HOGENOM" id="CLU_039603_0_0_10"/>
<protein>
    <submittedName>
        <fullName evidence="2">PDZ/DHR/GLGF domain protein</fullName>
    </submittedName>
</protein>
<reference evidence="2 3" key="2">
    <citation type="journal article" date="2011" name="Stand. Genomic Sci.">
        <title>Complete genome sequence of Leadbetterella byssophila type strain (4M15).</title>
        <authorList>
            <person name="Abt B."/>
            <person name="Teshima H."/>
            <person name="Lucas S."/>
            <person name="Lapidus A."/>
            <person name="Del Rio T.G."/>
            <person name="Nolan M."/>
            <person name="Tice H."/>
            <person name="Cheng J.F."/>
            <person name="Pitluck S."/>
            <person name="Liolios K."/>
            <person name="Pagani I."/>
            <person name="Ivanova N."/>
            <person name="Mavromatis K."/>
            <person name="Pati A."/>
            <person name="Tapia R."/>
            <person name="Han C."/>
            <person name="Goodwin L."/>
            <person name="Chen A."/>
            <person name="Palaniappan K."/>
            <person name="Land M."/>
            <person name="Hauser L."/>
            <person name="Chang Y.J."/>
            <person name="Jeffries C.D."/>
            <person name="Rohde M."/>
            <person name="Goker M."/>
            <person name="Tindall B.J."/>
            <person name="Detter J.C."/>
            <person name="Woyke T."/>
            <person name="Bristow J."/>
            <person name="Eisen J.A."/>
            <person name="Markowitz V."/>
            <person name="Hugenholtz P."/>
            <person name="Klenk H.P."/>
            <person name="Kyrpides N.C."/>
        </authorList>
    </citation>
    <scope>NUCLEOTIDE SEQUENCE [LARGE SCALE GENOMIC DNA]</scope>
    <source>
        <strain evidence="3">DSM 17132 / JCM 16389 / KACC 11308 / NBRC 106382 / 4M15</strain>
    </source>
</reference>
<dbReference type="InterPro" id="IPR021109">
    <property type="entry name" value="Peptidase_aspartic_dom_sf"/>
</dbReference>
<reference key="1">
    <citation type="submission" date="2010-11" db="EMBL/GenBank/DDBJ databases">
        <title>The complete genome of Leadbetterella byssophila DSM 17132.</title>
        <authorList>
            <consortium name="US DOE Joint Genome Institute (JGI-PGF)"/>
            <person name="Lucas S."/>
            <person name="Copeland A."/>
            <person name="Lapidus A."/>
            <person name="Glavina del Rio T."/>
            <person name="Dalin E."/>
            <person name="Tice H."/>
            <person name="Bruce D."/>
            <person name="Goodwin L."/>
            <person name="Pitluck S."/>
            <person name="Kyrpides N."/>
            <person name="Mavromatis K."/>
            <person name="Ivanova N."/>
            <person name="Teshima H."/>
            <person name="Brettin T."/>
            <person name="Detter J.C."/>
            <person name="Han C."/>
            <person name="Tapia R."/>
            <person name="Land M."/>
            <person name="Hauser L."/>
            <person name="Markowitz V."/>
            <person name="Cheng J.-F."/>
            <person name="Hugenholtz P."/>
            <person name="Woyke T."/>
            <person name="Wu D."/>
            <person name="Tindall B."/>
            <person name="Pomrenke H.G."/>
            <person name="Brambilla E."/>
            <person name="Klenk H.-P."/>
            <person name="Eisen J.A."/>
        </authorList>
    </citation>
    <scope>NUCLEOTIDE SEQUENCE [LARGE SCALE GENOMIC DNA]</scope>
    <source>
        <strain>DSM 17132</strain>
    </source>
</reference>
<dbReference type="Gene3D" id="2.40.70.10">
    <property type="entry name" value="Acid Proteases"/>
    <property type="match status" value="2"/>
</dbReference>
<dbReference type="KEGG" id="lby:Lbys_1537"/>
<dbReference type="InterPro" id="IPR001478">
    <property type="entry name" value="PDZ"/>
</dbReference>
<evidence type="ECO:0000313" key="2">
    <source>
        <dbReference type="EMBL" id="ADQ17248.1"/>
    </source>
</evidence>
<dbReference type="RefSeq" id="WP_013408297.1">
    <property type="nucleotide sequence ID" value="NC_014655.1"/>
</dbReference>
<evidence type="ECO:0000259" key="1">
    <source>
        <dbReference type="SMART" id="SM00228"/>
    </source>
</evidence>
<dbReference type="InterPro" id="IPR041489">
    <property type="entry name" value="PDZ_6"/>
</dbReference>
<dbReference type="EMBL" id="CP002305">
    <property type="protein sequence ID" value="ADQ17248.1"/>
    <property type="molecule type" value="Genomic_DNA"/>
</dbReference>
<name>E4RXL3_LEAB4</name>
<dbReference type="SUPFAM" id="SSF50156">
    <property type="entry name" value="PDZ domain-like"/>
    <property type="match status" value="1"/>
</dbReference>
<keyword evidence="3" id="KW-1185">Reference proteome</keyword>